<keyword evidence="1" id="KW-0732">Signal</keyword>
<dbReference type="AlphaFoldDB" id="A0A173ZJ98"/>
<sequence length="688" mass="75406">MKKRALILAMIAFIAATTSEPSINMVCAEETQVEETQTEENAGQTSELPIKTLTPKVIDENPYMAASDSNIHHDCYNTDSTDEVLPVDIYSEINVSYEKVNPNASPAVFFDSYGHSVVPLLGGLAIRDINADEAQTLGYFSPKQHDNGSYLIQSSYSFVDESNRIVCPTNDNRVLMLKATDEEGNVLPEFEKVLDIDIKAAAEAALGKTLDQNLLSVVFDYEGNLWFATGGFRIYPDRKQQGTFGYVSRAAIDKILNGEDVDLSDAVFVYELEPGEGAENGIAASKEGAVILTNLKCYLLQADNGVKKVWETSYKSVGAKESKEGDETTGGGLAWGGGCSPSLTKDLVMFTDNQDPVNLIAVDMKTGEQVASMPVIDELPEGTQVSVENSAIVYDDGEGTVSTIVCNWFGAGSAKLGEADNDSSIQSYENIYDVGWLRQGNKMIAPGIERVDTVKTEDGYEMKSIWCRSDLSDTSMMKLSTATGYIYGYVQDMETGMWQYIMLDFETGETVFTMDISDKPGYNNMAIGMYAGNSGNALYCPTGYLELLRLQDRFVYLPEMPYRKVDLDQAMRNVLSQEKFAADGGQGDVEGWLNTITIENVHPNTTVAIRMKGISGETGSLKLYAYGTDGTLKEVPAEKWHIQTEDGETPDTLSEDVLYEVHMTVEDGGDFDLSETEKEIKISAVLGI</sequence>
<evidence type="ECO:0000313" key="3">
    <source>
        <dbReference type="Proteomes" id="UP000095645"/>
    </source>
</evidence>
<evidence type="ECO:0000256" key="1">
    <source>
        <dbReference type="SAM" id="SignalP"/>
    </source>
</evidence>
<dbReference type="Proteomes" id="UP000095645">
    <property type="component" value="Unassembled WGS sequence"/>
</dbReference>
<organism evidence="2 3">
    <name type="scientific">Blautia obeum</name>
    <dbReference type="NCBI Taxonomy" id="40520"/>
    <lineage>
        <taxon>Bacteria</taxon>
        <taxon>Bacillati</taxon>
        <taxon>Bacillota</taxon>
        <taxon>Clostridia</taxon>
        <taxon>Lachnospirales</taxon>
        <taxon>Lachnospiraceae</taxon>
        <taxon>Blautia</taxon>
    </lineage>
</organism>
<feature type="chain" id="PRO_5038522449" description="Arylsulfotransferase (ASST)" evidence="1">
    <location>
        <begin position="19"/>
        <end position="688"/>
    </location>
</feature>
<accession>A0A173ZJ98</accession>
<reference evidence="2 3" key="1">
    <citation type="submission" date="2015-09" db="EMBL/GenBank/DDBJ databases">
        <authorList>
            <consortium name="Pathogen Informatics"/>
        </authorList>
    </citation>
    <scope>NUCLEOTIDE SEQUENCE [LARGE SCALE GENOMIC DNA]</scope>
    <source>
        <strain evidence="2 3">2789STDY5834861</strain>
    </source>
</reference>
<dbReference type="RefSeq" id="WP_055057619.1">
    <property type="nucleotide sequence ID" value="NZ_CYZP01000006.1"/>
</dbReference>
<proteinExistence type="predicted"/>
<gene>
    <name evidence="2" type="ORF">ERS852476_00985</name>
</gene>
<dbReference type="EMBL" id="CYZP01000006">
    <property type="protein sequence ID" value="CUN75235.1"/>
    <property type="molecule type" value="Genomic_DNA"/>
</dbReference>
<name>A0A173ZJ98_9FIRM</name>
<dbReference type="SUPFAM" id="SSF50998">
    <property type="entry name" value="Quinoprotein alcohol dehydrogenase-like"/>
    <property type="match status" value="1"/>
</dbReference>
<evidence type="ECO:0000313" key="2">
    <source>
        <dbReference type="EMBL" id="CUN75235.1"/>
    </source>
</evidence>
<protein>
    <recommendedName>
        <fullName evidence="4">Arylsulfotransferase (ASST)</fullName>
    </recommendedName>
</protein>
<dbReference type="InterPro" id="IPR011047">
    <property type="entry name" value="Quinoprotein_ADH-like_sf"/>
</dbReference>
<evidence type="ECO:0008006" key="4">
    <source>
        <dbReference type="Google" id="ProtNLM"/>
    </source>
</evidence>
<feature type="signal peptide" evidence="1">
    <location>
        <begin position="1"/>
        <end position="18"/>
    </location>
</feature>